<evidence type="ECO:0000256" key="4">
    <source>
        <dbReference type="ARBA" id="ARBA00022801"/>
    </source>
</evidence>
<protein>
    <recommendedName>
        <fullName evidence="7">CRAL-TRIO domain-containing protein</fullName>
    </recommendedName>
</protein>
<dbReference type="Pfam" id="PF13716">
    <property type="entry name" value="CRAL_TRIO_2"/>
    <property type="match status" value="1"/>
</dbReference>
<reference evidence="8" key="1">
    <citation type="submission" date="2020-05" db="UniProtKB">
        <authorList>
            <consortium name="EnsemblMetazoa"/>
        </authorList>
    </citation>
    <scope>IDENTIFICATION</scope>
    <source>
        <strain evidence="8">Jacobina</strain>
    </source>
</reference>
<evidence type="ECO:0000313" key="8">
    <source>
        <dbReference type="EnsemblMetazoa" id="LLOJ005354-PA"/>
    </source>
</evidence>
<organism evidence="8 9">
    <name type="scientific">Lutzomyia longipalpis</name>
    <name type="common">Sand fly</name>
    <dbReference type="NCBI Taxonomy" id="7200"/>
    <lineage>
        <taxon>Eukaryota</taxon>
        <taxon>Metazoa</taxon>
        <taxon>Ecdysozoa</taxon>
        <taxon>Arthropoda</taxon>
        <taxon>Hexapoda</taxon>
        <taxon>Insecta</taxon>
        <taxon>Pterygota</taxon>
        <taxon>Neoptera</taxon>
        <taxon>Endopterygota</taxon>
        <taxon>Diptera</taxon>
        <taxon>Nematocera</taxon>
        <taxon>Psychodoidea</taxon>
        <taxon>Psychodidae</taxon>
        <taxon>Lutzomyia</taxon>
        <taxon>Lutzomyia</taxon>
    </lineage>
</organism>
<dbReference type="VEuPathDB" id="VectorBase:LLONM1_007598"/>
<evidence type="ECO:0000256" key="1">
    <source>
        <dbReference type="ARBA" id="ARBA00004496"/>
    </source>
</evidence>
<evidence type="ECO:0000313" key="9">
    <source>
        <dbReference type="Proteomes" id="UP000092461"/>
    </source>
</evidence>
<dbReference type="EMBL" id="AJWK01016974">
    <property type="status" value="NOT_ANNOTATED_CDS"/>
    <property type="molecule type" value="Genomic_DNA"/>
</dbReference>
<dbReference type="PROSITE" id="PS50191">
    <property type="entry name" value="CRAL_TRIO"/>
    <property type="match status" value="1"/>
</dbReference>
<dbReference type="InterPro" id="IPR001251">
    <property type="entry name" value="CRAL-TRIO_dom"/>
</dbReference>
<dbReference type="AlphaFoldDB" id="A0A1B0CL67"/>
<evidence type="ECO:0000256" key="5">
    <source>
        <dbReference type="ARBA" id="ARBA00023211"/>
    </source>
</evidence>
<dbReference type="EMBL" id="AJWK01016975">
    <property type="status" value="NOT_ANNOTATED_CDS"/>
    <property type="molecule type" value="Genomic_DNA"/>
</dbReference>
<sequence>MSQNLESPGFADAKMDISSEATSQSQESPGVISPDDDGEPFQQRDLTTLSNEETDDAQRYSCGVPKSRSYTRNVISGSPVSSLFDNNLHEDATREDCAEQSTDSARPKHKIVLPDGRMREIDMKVIEPYKRVLSHGGYLKTAGHNAIIIFSACYLPDRSRMDYHYVMDNLFLYVVQTLEQLVTDDYVMIYLHGGCCKNNVPPFHWLRKCYQLLDRRLRKSLKTLYMVHPTFWLKSLVIMSRPFISSKFWRKFIYVKNLEDLYEMVPVEKAAIPEKVKQFNSRAT</sequence>
<feature type="domain" description="CRAL-TRIO" evidence="7">
    <location>
        <begin position="122"/>
        <end position="284"/>
    </location>
</feature>
<dbReference type="PANTHER" id="PTHR12112:SF22">
    <property type="entry name" value="MANGANESE-DEPENDENT INORGANIC PYROPHOSPHATASE-RELATED"/>
    <property type="match status" value="1"/>
</dbReference>
<dbReference type="Proteomes" id="UP000092461">
    <property type="component" value="Unassembled WGS sequence"/>
</dbReference>
<dbReference type="GO" id="GO:0005737">
    <property type="term" value="C:cytoplasm"/>
    <property type="evidence" value="ECO:0007669"/>
    <property type="project" value="UniProtKB-SubCell"/>
</dbReference>
<evidence type="ECO:0000256" key="3">
    <source>
        <dbReference type="ARBA" id="ARBA00022723"/>
    </source>
</evidence>
<accession>A0A1B0CL67</accession>
<evidence type="ECO:0000259" key="7">
    <source>
        <dbReference type="PROSITE" id="PS50191"/>
    </source>
</evidence>
<dbReference type="PANTHER" id="PTHR12112">
    <property type="entry name" value="BNIP - RELATED"/>
    <property type="match status" value="1"/>
</dbReference>
<dbReference type="VEuPathDB" id="VectorBase:LLOJ005354"/>
<evidence type="ECO:0000256" key="6">
    <source>
        <dbReference type="SAM" id="MobiDB-lite"/>
    </source>
</evidence>
<dbReference type="FunFam" id="3.40.525.10:FF:000001">
    <property type="entry name" value="BCL2/adenovirus E1B protein-interacting protein 2"/>
    <property type="match status" value="1"/>
</dbReference>
<keyword evidence="4" id="KW-0378">Hydrolase</keyword>
<dbReference type="Pfam" id="PF12496">
    <property type="entry name" value="BNIP2"/>
    <property type="match status" value="1"/>
</dbReference>
<keyword evidence="3" id="KW-0479">Metal-binding</keyword>
<feature type="region of interest" description="Disordered" evidence="6">
    <location>
        <begin position="1"/>
        <end position="64"/>
    </location>
</feature>
<keyword evidence="9" id="KW-1185">Reference proteome</keyword>
<dbReference type="InterPro" id="IPR022181">
    <property type="entry name" value="Bcl2-/adenovirus-E1B"/>
</dbReference>
<dbReference type="EnsemblMetazoa" id="LLOJ005354-RA">
    <property type="protein sequence ID" value="LLOJ005354-PA"/>
    <property type="gene ID" value="LLOJ005354"/>
</dbReference>
<evidence type="ECO:0000256" key="2">
    <source>
        <dbReference type="ARBA" id="ARBA00022490"/>
    </source>
</evidence>
<comment type="subcellular location">
    <subcellularLocation>
        <location evidence="1">Cytoplasm</location>
    </subcellularLocation>
</comment>
<feature type="compositionally biased region" description="Polar residues" evidence="6">
    <location>
        <begin position="19"/>
        <end position="28"/>
    </location>
</feature>
<proteinExistence type="predicted"/>
<name>A0A1B0CL67_LUTLO</name>
<dbReference type="InterPro" id="IPR036865">
    <property type="entry name" value="CRAL-TRIO_dom_sf"/>
</dbReference>
<keyword evidence="2" id="KW-0963">Cytoplasm</keyword>
<dbReference type="Gene3D" id="3.40.525.10">
    <property type="entry name" value="CRAL-TRIO lipid binding domain"/>
    <property type="match status" value="1"/>
</dbReference>
<dbReference type="SUPFAM" id="SSF52087">
    <property type="entry name" value="CRAL/TRIO domain"/>
    <property type="match status" value="1"/>
</dbReference>
<dbReference type="CDD" id="cd00170">
    <property type="entry name" value="SEC14"/>
    <property type="match status" value="1"/>
</dbReference>
<keyword evidence="5" id="KW-0464">Manganese</keyword>